<reference evidence="1" key="1">
    <citation type="submission" date="2015-11" db="EMBL/GenBank/DDBJ databases">
        <title>De novo transcriptome assembly of four potential Pierce s Disease insect vectors from Arizona vineyards.</title>
        <authorList>
            <person name="Tassone E.E."/>
        </authorList>
    </citation>
    <scope>NUCLEOTIDE SEQUENCE</scope>
</reference>
<accession>A0A1B6I705</accession>
<organism evidence="1">
    <name type="scientific">Homalodisca liturata</name>
    <dbReference type="NCBI Taxonomy" id="320908"/>
    <lineage>
        <taxon>Eukaryota</taxon>
        <taxon>Metazoa</taxon>
        <taxon>Ecdysozoa</taxon>
        <taxon>Arthropoda</taxon>
        <taxon>Hexapoda</taxon>
        <taxon>Insecta</taxon>
        <taxon>Pterygota</taxon>
        <taxon>Neoptera</taxon>
        <taxon>Paraneoptera</taxon>
        <taxon>Hemiptera</taxon>
        <taxon>Auchenorrhyncha</taxon>
        <taxon>Membracoidea</taxon>
        <taxon>Cicadellidae</taxon>
        <taxon>Cicadellinae</taxon>
        <taxon>Proconiini</taxon>
        <taxon>Homalodisca</taxon>
    </lineage>
</organism>
<gene>
    <name evidence="1" type="ORF">g.1072</name>
</gene>
<feature type="non-terminal residue" evidence="1">
    <location>
        <position position="1"/>
    </location>
</feature>
<name>A0A1B6I705_9HEMI</name>
<dbReference type="AlphaFoldDB" id="A0A1B6I705"/>
<evidence type="ECO:0000313" key="1">
    <source>
        <dbReference type="EMBL" id="JAS82685.1"/>
    </source>
</evidence>
<sequence length="119" mass="13753">NSSTNKQNCRKLKVTMWCEILKIGIAGPYFKGVVLSPLSLEIRRNCYTHLCSRNLNLCGLTRQTYALNRMELHASDASMDVVREVFPAFTFDRICCRVTSYGITCTLSWRVWGRRLRLD</sequence>
<proteinExistence type="predicted"/>
<protein>
    <submittedName>
        <fullName evidence="1">Uncharacterized protein</fullName>
    </submittedName>
</protein>
<feature type="non-terminal residue" evidence="1">
    <location>
        <position position="119"/>
    </location>
</feature>
<dbReference type="EMBL" id="GECU01025021">
    <property type="protein sequence ID" value="JAS82685.1"/>
    <property type="molecule type" value="Transcribed_RNA"/>
</dbReference>